<keyword evidence="5" id="KW-0119">Carbohydrate metabolism</keyword>
<evidence type="ECO:0000256" key="7">
    <source>
        <dbReference type="ARBA" id="ARBA00023316"/>
    </source>
</evidence>
<feature type="compositionally biased region" description="Pro residues" evidence="9">
    <location>
        <begin position="962"/>
        <end position="976"/>
    </location>
</feature>
<feature type="domain" description="Glycosyl hydrolase family 81 C-terminal" evidence="12">
    <location>
        <begin position="603"/>
        <end position="930"/>
    </location>
</feature>
<organism evidence="13 14">
    <name type="scientific">Prymnesium parvum</name>
    <name type="common">Toxic golden alga</name>
    <dbReference type="NCBI Taxonomy" id="97485"/>
    <lineage>
        <taxon>Eukaryota</taxon>
        <taxon>Haptista</taxon>
        <taxon>Haptophyta</taxon>
        <taxon>Prymnesiophyceae</taxon>
        <taxon>Prymnesiales</taxon>
        <taxon>Prymnesiaceae</taxon>
        <taxon>Prymnesium</taxon>
    </lineage>
</organism>
<protein>
    <recommendedName>
        <fullName evidence="3">glucan endo-1,3-beta-D-glucosidase</fullName>
        <ecNumber evidence="3">3.2.1.39</ecNumber>
    </recommendedName>
</protein>
<dbReference type="GO" id="GO:0042973">
    <property type="term" value="F:glucan endo-1,3-beta-D-glucosidase activity"/>
    <property type="evidence" value="ECO:0007669"/>
    <property type="project" value="UniProtKB-EC"/>
</dbReference>
<accession>A0AB34K8Y8</accession>
<dbReference type="Pfam" id="PF17652">
    <property type="entry name" value="Glyco_hydro81C"/>
    <property type="match status" value="1"/>
</dbReference>
<dbReference type="EMBL" id="JBGBPQ010000001">
    <property type="protein sequence ID" value="KAL1529837.1"/>
    <property type="molecule type" value="Genomic_DNA"/>
</dbReference>
<feature type="transmembrane region" description="Helical" evidence="10">
    <location>
        <begin position="984"/>
        <end position="1005"/>
    </location>
</feature>
<evidence type="ECO:0000256" key="8">
    <source>
        <dbReference type="ARBA" id="ARBA00023326"/>
    </source>
</evidence>
<dbReference type="PANTHER" id="PTHR31983:SF0">
    <property type="entry name" value="GLUCAN ENDO-1,3-BETA-D-GLUCOSIDASE 2"/>
    <property type="match status" value="1"/>
</dbReference>
<comment type="catalytic activity">
    <reaction evidence="1">
        <text>Hydrolysis of (1-&gt;3)-beta-D-glucosidic linkages in (1-&gt;3)-beta-D-glucans.</text>
        <dbReference type="EC" id="3.2.1.39"/>
    </reaction>
</comment>
<feature type="domain" description="Glycosyl hydrolase family 81 N-terminal" evidence="11">
    <location>
        <begin position="293"/>
        <end position="591"/>
    </location>
</feature>
<evidence type="ECO:0000313" key="13">
    <source>
        <dbReference type="EMBL" id="KAL1529837.1"/>
    </source>
</evidence>
<evidence type="ECO:0000256" key="9">
    <source>
        <dbReference type="SAM" id="MobiDB-lite"/>
    </source>
</evidence>
<keyword evidence="4" id="KW-0378">Hydrolase</keyword>
<comment type="caution">
    <text evidence="13">The sequence shown here is derived from an EMBL/GenBank/DDBJ whole genome shotgun (WGS) entry which is preliminary data.</text>
</comment>
<dbReference type="AlphaFoldDB" id="A0AB34K8Y8"/>
<evidence type="ECO:0000256" key="6">
    <source>
        <dbReference type="ARBA" id="ARBA00023295"/>
    </source>
</evidence>
<keyword evidence="14" id="KW-1185">Reference proteome</keyword>
<evidence type="ECO:0000256" key="4">
    <source>
        <dbReference type="ARBA" id="ARBA00022801"/>
    </source>
</evidence>
<dbReference type="InterPro" id="IPR040451">
    <property type="entry name" value="GH81_N"/>
</dbReference>
<proteinExistence type="inferred from homology"/>
<dbReference type="InterPro" id="IPR040720">
    <property type="entry name" value="GH81_C"/>
</dbReference>
<reference evidence="13 14" key="1">
    <citation type="journal article" date="2024" name="Science">
        <title>Giant polyketide synthase enzymes in the biosynthesis of giant marine polyether toxins.</title>
        <authorList>
            <person name="Fallon T.R."/>
            <person name="Shende V.V."/>
            <person name="Wierzbicki I.H."/>
            <person name="Pendleton A.L."/>
            <person name="Watervoot N.F."/>
            <person name="Auber R.P."/>
            <person name="Gonzalez D.J."/>
            <person name="Wisecaver J.H."/>
            <person name="Moore B.S."/>
        </authorList>
    </citation>
    <scope>NUCLEOTIDE SEQUENCE [LARGE SCALE GENOMIC DNA]</scope>
    <source>
        <strain evidence="13 14">12B1</strain>
    </source>
</reference>
<dbReference type="GO" id="GO:0052861">
    <property type="term" value="F:endo-1,3(4)-beta-glucanase activity"/>
    <property type="evidence" value="ECO:0007669"/>
    <property type="project" value="InterPro"/>
</dbReference>
<dbReference type="PANTHER" id="PTHR31983">
    <property type="entry name" value="ENDO-1,3(4)-BETA-GLUCANASE 1"/>
    <property type="match status" value="1"/>
</dbReference>
<dbReference type="InterPro" id="IPR005200">
    <property type="entry name" value="Endo-beta-glucanase"/>
</dbReference>
<evidence type="ECO:0000256" key="2">
    <source>
        <dbReference type="ARBA" id="ARBA00010730"/>
    </source>
</evidence>
<evidence type="ECO:0000313" key="14">
    <source>
        <dbReference type="Proteomes" id="UP001515480"/>
    </source>
</evidence>
<evidence type="ECO:0000256" key="1">
    <source>
        <dbReference type="ARBA" id="ARBA00000382"/>
    </source>
</evidence>
<keyword evidence="10" id="KW-1133">Transmembrane helix</keyword>
<evidence type="ECO:0000259" key="12">
    <source>
        <dbReference type="Pfam" id="PF17652"/>
    </source>
</evidence>
<evidence type="ECO:0000259" key="11">
    <source>
        <dbReference type="Pfam" id="PF03639"/>
    </source>
</evidence>
<evidence type="ECO:0000256" key="3">
    <source>
        <dbReference type="ARBA" id="ARBA00012780"/>
    </source>
</evidence>
<keyword evidence="7" id="KW-0961">Cell wall biogenesis/degradation</keyword>
<keyword evidence="6" id="KW-0326">Glycosidase</keyword>
<dbReference type="Gene3D" id="2.70.98.30">
    <property type="entry name" value="Golgi alpha-mannosidase II, domain 4"/>
    <property type="match status" value="1"/>
</dbReference>
<evidence type="ECO:0000256" key="10">
    <source>
        <dbReference type="SAM" id="Phobius"/>
    </source>
</evidence>
<keyword evidence="8" id="KW-0624">Polysaccharide degradation</keyword>
<keyword evidence="10" id="KW-0472">Membrane</keyword>
<gene>
    <name evidence="13" type="ORF">AB1Y20_000769</name>
</gene>
<feature type="region of interest" description="Disordered" evidence="9">
    <location>
        <begin position="942"/>
        <end position="976"/>
    </location>
</feature>
<dbReference type="Pfam" id="PF03639">
    <property type="entry name" value="Glyco_hydro_81"/>
    <property type="match status" value="1"/>
</dbReference>
<dbReference type="Proteomes" id="UP001515480">
    <property type="component" value="Unassembled WGS sequence"/>
</dbReference>
<evidence type="ECO:0000256" key="5">
    <source>
        <dbReference type="ARBA" id="ARBA00023277"/>
    </source>
</evidence>
<comment type="similarity">
    <text evidence="2">Belongs to the glycosyl hydrolase 81 family.</text>
</comment>
<keyword evidence="10" id="KW-0812">Transmembrane</keyword>
<dbReference type="GO" id="GO:0000272">
    <property type="term" value="P:polysaccharide catabolic process"/>
    <property type="evidence" value="ECO:0007669"/>
    <property type="project" value="UniProtKB-KW"/>
</dbReference>
<dbReference type="PROSITE" id="PS52008">
    <property type="entry name" value="GH81"/>
    <property type="match status" value="1"/>
</dbReference>
<dbReference type="GO" id="GO:0071555">
    <property type="term" value="P:cell wall organization"/>
    <property type="evidence" value="ECO:0007669"/>
    <property type="project" value="UniProtKB-KW"/>
</dbReference>
<name>A0AB34K8Y8_PRYPA</name>
<sequence length="1029" mass="112267">MLRIRQALQPLRRAADHARVLSSKSAKSAHGLPLHISEIGSEQLYLLAKLEGLAQVPASRELMRREIMRVDGVPYLETTPVLLELNRLEGYVPSVRPRVSHLSASLQLARDASNNLGAMTPHMRHKKQMADKLVDAFPKYSKDAVADYAMDHSAKATEIFAAAALPRLTLQRSVSSCCHPLLQALLTSLRNSLTLHSFSSFSMHMLATRKWKGVRATVLLALARSAECGSAACSDSPGWRFLSFLITNHCLALNFAINLAHIALFIASHSPSVELLGSPALGDDSKIWDSREHPDPPTAVWGKRGMPLPTNEWWENAALADGGTLGENPFTTLPYVMKALKDGLHAGLPGAKSATKSFVLVDFADSVSFGSEESLSGHQIESYDPLAVNLQWSGNSGGTLSTPLVRGMPYVTAQYDQLTPLLSFNIATVVKANGQSVPTTISEKTVTLEMSDGTLWQLYVLPANGGAGVEFSISSDGRTAKGKEPFNGTIRTASATKETTSLLDHHSGCIPLGGKVEGRSDGQTAQLEFTWRTEGKGELLMMALPHHFAQMPPSVSARAKKQPLTYNTMKGDMFAVLGDVWRLEEPVVPIGWGAPRPIAKEHKEAIRKALQDDREKQLLVVDPYGSGKEMAAVARLVLIAEELEEKDIAKELRMRLAGKLEMWLSGGGKDGLLHDRSYGGVVSSMGLDDRGADFGAGWYNDHHFHFGYFIYAAAVVAKENSTFVNNWGSHVLHLLRDIANPSPDDKMYPYMRYKDWFVGHSWASGLFPSASSRNQESASEAINAWYGVLLYGIATGDKRLEGLGQLLLATELRSAWTYYQILDDSIYPEPFASNKLVGCLWSLKADFATWFGDKVEWIYGIQIMPVTPASELLLRSDWLKQSKSIWSSGLTTDSEQWRAFFIMANAILDPGSAWDDATKLQVFDAGNTQTNTLYWVATRSSASEAGESHPPPPLLVNDRRPPPTPSSKPAVAPPDAPSGGTNGVLVLIGVVVAVALIAMAGVRFFHARSRQTAQVLPAQPGDAHDYQPL</sequence>
<dbReference type="EC" id="3.2.1.39" evidence="3"/>